<evidence type="ECO:0000259" key="2">
    <source>
        <dbReference type="PROSITE" id="PS51084"/>
    </source>
</evidence>
<dbReference type="OrthoDB" id="672793at2759"/>
<dbReference type="Gene3D" id="3.30.428.10">
    <property type="entry name" value="HIT-like"/>
    <property type="match status" value="1"/>
</dbReference>
<dbReference type="InterPro" id="IPR011146">
    <property type="entry name" value="HIT-like"/>
</dbReference>
<dbReference type="EMBL" id="CAJVPS010058350">
    <property type="protein sequence ID" value="CAG8780009.1"/>
    <property type="molecule type" value="Genomic_DNA"/>
</dbReference>
<evidence type="ECO:0000313" key="4">
    <source>
        <dbReference type="Proteomes" id="UP000789508"/>
    </source>
</evidence>
<dbReference type="InterPro" id="IPR036265">
    <property type="entry name" value="HIT-like_sf"/>
</dbReference>
<evidence type="ECO:0000256" key="1">
    <source>
        <dbReference type="PROSITE-ProRule" id="PRU00464"/>
    </source>
</evidence>
<protein>
    <submittedName>
        <fullName evidence="3">5368_t:CDS:1</fullName>
    </submittedName>
</protein>
<keyword evidence="4" id="KW-1185">Reference proteome</keyword>
<dbReference type="GO" id="GO:0003824">
    <property type="term" value="F:catalytic activity"/>
    <property type="evidence" value="ECO:0007669"/>
    <property type="project" value="InterPro"/>
</dbReference>
<gene>
    <name evidence="3" type="ORF">ALEPTO_LOCUS14629</name>
</gene>
<dbReference type="Pfam" id="PF01230">
    <property type="entry name" value="HIT"/>
    <property type="match status" value="1"/>
</dbReference>
<comment type="caution">
    <text evidence="3">The sequence shown here is derived from an EMBL/GenBank/DDBJ whole genome shotgun (WGS) entry which is preliminary data.</text>
</comment>
<feature type="non-terminal residue" evidence="3">
    <location>
        <position position="77"/>
    </location>
</feature>
<dbReference type="Proteomes" id="UP000789508">
    <property type="component" value="Unassembled WGS sequence"/>
</dbReference>
<name>A0A9N9P141_9GLOM</name>
<dbReference type="SUPFAM" id="SSF54197">
    <property type="entry name" value="HIT-like"/>
    <property type="match status" value="1"/>
</dbReference>
<organism evidence="3 4">
    <name type="scientific">Ambispora leptoticha</name>
    <dbReference type="NCBI Taxonomy" id="144679"/>
    <lineage>
        <taxon>Eukaryota</taxon>
        <taxon>Fungi</taxon>
        <taxon>Fungi incertae sedis</taxon>
        <taxon>Mucoromycota</taxon>
        <taxon>Glomeromycotina</taxon>
        <taxon>Glomeromycetes</taxon>
        <taxon>Archaeosporales</taxon>
        <taxon>Ambisporaceae</taxon>
        <taxon>Ambispora</taxon>
    </lineage>
</organism>
<proteinExistence type="predicted"/>
<feature type="domain" description="HIT" evidence="2">
    <location>
        <begin position="8"/>
        <end position="77"/>
    </location>
</feature>
<comment type="caution">
    <text evidence="1">Lacks conserved residue(s) required for the propagation of feature annotation.</text>
</comment>
<reference evidence="3" key="1">
    <citation type="submission" date="2021-06" db="EMBL/GenBank/DDBJ databases">
        <authorList>
            <person name="Kallberg Y."/>
            <person name="Tangrot J."/>
            <person name="Rosling A."/>
        </authorList>
    </citation>
    <scope>NUCLEOTIDE SEQUENCE</scope>
    <source>
        <strain evidence="3">FL130A</strain>
    </source>
</reference>
<evidence type="ECO:0000313" key="3">
    <source>
        <dbReference type="EMBL" id="CAG8780009.1"/>
    </source>
</evidence>
<accession>A0A9N9P141</accession>
<sequence length="77" mass="8769">KRKNAQKFLNRNSEEKIKANIIAENEGVIAILDINPASDGHTLLITKEHFANISEYEGDKGFIWTAKPELKYNLEQV</sequence>
<feature type="non-terminal residue" evidence="3">
    <location>
        <position position="1"/>
    </location>
</feature>
<dbReference type="AlphaFoldDB" id="A0A9N9P141"/>
<dbReference type="PROSITE" id="PS51084">
    <property type="entry name" value="HIT_2"/>
    <property type="match status" value="1"/>
</dbReference>